<comment type="caution">
    <text evidence="1">The sequence shown here is derived from an EMBL/GenBank/DDBJ whole genome shotgun (WGS) entry which is preliminary data.</text>
</comment>
<gene>
    <name evidence="1" type="ORF">QAD02_004143</name>
</gene>
<accession>A0ACC2NRN4</accession>
<organism evidence="1 2">
    <name type="scientific">Eretmocerus hayati</name>
    <dbReference type="NCBI Taxonomy" id="131215"/>
    <lineage>
        <taxon>Eukaryota</taxon>
        <taxon>Metazoa</taxon>
        <taxon>Ecdysozoa</taxon>
        <taxon>Arthropoda</taxon>
        <taxon>Hexapoda</taxon>
        <taxon>Insecta</taxon>
        <taxon>Pterygota</taxon>
        <taxon>Neoptera</taxon>
        <taxon>Endopterygota</taxon>
        <taxon>Hymenoptera</taxon>
        <taxon>Apocrita</taxon>
        <taxon>Proctotrupomorpha</taxon>
        <taxon>Chalcidoidea</taxon>
        <taxon>Aphelinidae</taxon>
        <taxon>Aphelininae</taxon>
        <taxon>Eretmocerus</taxon>
    </lineage>
</organism>
<dbReference type="EMBL" id="CM056743">
    <property type="protein sequence ID" value="KAJ8672882.1"/>
    <property type="molecule type" value="Genomic_DNA"/>
</dbReference>
<reference evidence="1" key="1">
    <citation type="submission" date="2023-04" db="EMBL/GenBank/DDBJ databases">
        <title>A chromosome-level genome assembly of the parasitoid wasp Eretmocerus hayati.</title>
        <authorList>
            <person name="Zhong Y."/>
            <person name="Liu S."/>
            <person name="Liu Y."/>
        </authorList>
    </citation>
    <scope>NUCLEOTIDE SEQUENCE</scope>
    <source>
        <strain evidence="1">ZJU_SS_LIU_2023</strain>
    </source>
</reference>
<name>A0ACC2NRN4_9HYME</name>
<evidence type="ECO:0000313" key="1">
    <source>
        <dbReference type="EMBL" id="KAJ8672882.1"/>
    </source>
</evidence>
<proteinExistence type="predicted"/>
<dbReference type="Proteomes" id="UP001239111">
    <property type="component" value="Chromosome 3"/>
</dbReference>
<sequence>MSSNRAHGEGVLTFRIEENSASTSTILWIVSQPIRSGYSGAYKYTDGTCESKCFHTGPNKRSLWYLNLLSDGRCQCCRLSLFLVETTYTDVRVNVEFGIPGCYISNSQFWESTVLHGGGRIDRTIPFEKIRNAYETLEHRGGLRIYCKITTYDSSAHKRESVFVSRELEALGHSMFKDFSSMMENGKLSDVDLVMGEQVIRAHKVVLAFRSPVFMAMFENKMQETLLNEVDIPDISFDVMQKLVTYIYTDKVENIEDTAEDLLAAAEKYQVEGLKYFCSEFLISKIKLENVIATSILGDLYHANYLKEQSLNFIIQQIENLEKMEGFHDLAASHPLLLKEILVHISKTKMK</sequence>
<protein>
    <submittedName>
        <fullName evidence="1">Uncharacterized protein</fullName>
    </submittedName>
</protein>
<evidence type="ECO:0000313" key="2">
    <source>
        <dbReference type="Proteomes" id="UP001239111"/>
    </source>
</evidence>
<keyword evidence="2" id="KW-1185">Reference proteome</keyword>